<dbReference type="AlphaFoldDB" id="A0A345ZD15"/>
<evidence type="ECO:0000256" key="1">
    <source>
        <dbReference type="SAM" id="SignalP"/>
    </source>
</evidence>
<dbReference type="RefSeq" id="WP_115586197.1">
    <property type="nucleotide sequence ID" value="NZ_CP025544.1"/>
</dbReference>
<sequence length="195" mass="21714">MKKLLFLAGLLVIGLQMNADESPDILETFGSAEYLEQRHDLQNQISQFTNTDPITVPYGSRIQNHDQGKVQDQLYYLDRNEFNRIVNKSAQRVSQDSAQFTSSDGTKMIVTNPMANVYMENIELNMNGTQVASSTYTFAYQSKALMNSINVAHKNMLDHKTPFAPVHGGPKKIKSHISRKPIVSLAPAALTAAPK</sequence>
<protein>
    <recommendedName>
        <fullName evidence="4">LPS export ABC transporter periplasmic protein LptC</fullName>
    </recommendedName>
</protein>
<dbReference type="EMBL" id="CP025544">
    <property type="protein sequence ID" value="AXK61182.1"/>
    <property type="molecule type" value="Genomic_DNA"/>
</dbReference>
<evidence type="ECO:0000313" key="3">
    <source>
        <dbReference type="Proteomes" id="UP000254834"/>
    </source>
</evidence>
<accession>A0A345ZD15</accession>
<organism evidence="2 3">
    <name type="scientific">Candidatus Chromulinivorax destructor</name>
    <dbReference type="NCBI Taxonomy" id="2066483"/>
    <lineage>
        <taxon>Bacteria</taxon>
        <taxon>Candidatus Babelota</taxon>
        <taxon>Candidatus Babeliae</taxon>
        <taxon>Candidatus Babeliales</taxon>
        <taxon>Candidatus Chromulinivoraceae</taxon>
        <taxon>Candidatus Chromulinivorax</taxon>
    </lineage>
</organism>
<gene>
    <name evidence="2" type="ORF">C0J27_05630</name>
</gene>
<evidence type="ECO:0000313" key="2">
    <source>
        <dbReference type="EMBL" id="AXK61182.1"/>
    </source>
</evidence>
<dbReference type="KEGG" id="cdes:C0J27_05630"/>
<name>A0A345ZD15_9BACT</name>
<evidence type="ECO:0008006" key="4">
    <source>
        <dbReference type="Google" id="ProtNLM"/>
    </source>
</evidence>
<dbReference type="Proteomes" id="UP000254834">
    <property type="component" value="Chromosome"/>
</dbReference>
<keyword evidence="1" id="KW-0732">Signal</keyword>
<feature type="chain" id="PRO_5017037909" description="LPS export ABC transporter periplasmic protein LptC" evidence="1">
    <location>
        <begin position="20"/>
        <end position="195"/>
    </location>
</feature>
<keyword evidence="3" id="KW-1185">Reference proteome</keyword>
<reference evidence="2 3" key="1">
    <citation type="submission" date="2017-12" db="EMBL/GenBank/DDBJ databases">
        <title>Chromulinavorax destructans is a abundant pathogen of dominant heterotrophic picoflagllates.</title>
        <authorList>
            <person name="Deeg C.M."/>
            <person name="Zimmer M."/>
            <person name="Suttle C.A."/>
        </authorList>
    </citation>
    <scope>NUCLEOTIDE SEQUENCE [LARGE SCALE GENOMIC DNA]</scope>
    <source>
        <strain evidence="2 3">SeV1</strain>
    </source>
</reference>
<proteinExistence type="predicted"/>
<feature type="signal peptide" evidence="1">
    <location>
        <begin position="1"/>
        <end position="19"/>
    </location>
</feature>